<dbReference type="eggNOG" id="COG2244">
    <property type="taxonomic scope" value="Bacteria"/>
</dbReference>
<name>D9STB9_CLOC7</name>
<feature type="transmembrane region" description="Helical" evidence="1">
    <location>
        <begin position="21"/>
        <end position="39"/>
    </location>
</feature>
<keyword evidence="3" id="KW-1185">Reference proteome</keyword>
<feature type="transmembrane region" description="Helical" evidence="1">
    <location>
        <begin position="335"/>
        <end position="354"/>
    </location>
</feature>
<feature type="transmembrane region" description="Helical" evidence="1">
    <location>
        <begin position="439"/>
        <end position="456"/>
    </location>
</feature>
<organism evidence="2 3">
    <name type="scientific">Clostridium cellulovorans (strain ATCC 35296 / DSM 3052 / OCM 3 / 743B)</name>
    <dbReference type="NCBI Taxonomy" id="573061"/>
    <lineage>
        <taxon>Bacteria</taxon>
        <taxon>Bacillati</taxon>
        <taxon>Bacillota</taxon>
        <taxon>Clostridia</taxon>
        <taxon>Eubacteriales</taxon>
        <taxon>Clostridiaceae</taxon>
        <taxon>Clostridium</taxon>
    </lineage>
</organism>
<accession>D9STB9</accession>
<dbReference type="RefSeq" id="WP_010076418.1">
    <property type="nucleotide sequence ID" value="NC_014393.1"/>
</dbReference>
<feature type="transmembrane region" description="Helical" evidence="1">
    <location>
        <begin position="133"/>
        <end position="155"/>
    </location>
</feature>
<dbReference type="KEGG" id="ccb:Clocel_0969"/>
<evidence type="ECO:0000256" key="1">
    <source>
        <dbReference type="SAM" id="Phobius"/>
    </source>
</evidence>
<sequence>MIIVKISKKLWGYLYIYRYDIFSLIIMSSIILWMMAPIYRGGHIVFSDMAFGFSSQRYMEEIFGLWNERWSTSTLLNVPRLIYIYPLYFFSKYFNYSGAVLIKSFITVLVLVSAISMYLFTKRIISIYFSKEFNFFKVFALITGAIFYALNPWVVMRLQHIYLLCGYSLLPIVLMFFFNAFDPKFQQQLIPGYYIYHRGIYKRNVFDLFMLSIFFTISAAAIHYFFYGMIFLFILGVLIVGKTLIQKGNRSKRKIKSILINTIKKIAVFATLFTCLSGYWLSAYFGSIVLKAQASQHNINVIDTLSLFSRNSSIKNVVYFISYWWPMFNISELPLSFYIGGAVTMIFVLYGVLYKGYKYNIIVFFTICTLGFSIVSTGVKLESFANIFIIIVSKTPIIGSMFRDPNKFIGLMAVGYSVLLTFGVQSFLIKLDAMRRSNILKTVTFFSVVIAFSFYFRPFYDHFINGFYSPITIPQEYSDVQDKFKDKEKFDSKVLYMPIADNMIQSFNGVATPYWNRNSNNEMEKATGDIQVYSSQKNTIFHHEGNAVSITYYMNFLQYLLDKGMTKNFGNLVSTFGINEFAYHNEYVGQEARQKFNLEILKQQDGLKKTYENGIFSLYDVETPIPYLYNVPKKIITPYGYSRLESYSNVKNFNFSDYGVIFSALGEKSYLETLNNGDYIDVADYNDLFLSNLPKDNYLLPFDVINEGNSFLTWSKTLVNNNDWLWYLSSQNLNNFPFEFDFNSGVAVTFASSRLDIPPYKIDYTKGKLIADFDSMLRTDRFFVPDNPEIFSVSANPRTNNNSIPVLHGEIMKGDPKNIWQVAKSGLLDAKENNPYKFNLVVSGRGTNKMHVKVRFFDKQMKEIGVSYVVAPGEEVDFNEVNFTGEYVSPQGSAYMRIDLLSYQQPEQKNYWWIHDIKIYDFDEYKKPNVFTMTKKFDSPQRAKVYMRTLYSAKGGDLQININNSEAKKISTMDNSITQFKWIEVGDYDFAAGENKISVENKSGFNAINIFAIIPEKDYSFLSNPLKVALNKCNIFSVLEAENDFSYSGNIQSERVYPKLSMGKGISSQKGILERDLDIVKTSNYSFAFKLNGGSDNDGKLTFSILNEQNELVLKRQINNSDLSETSNEKEVVVDKIYNTDTFPQTIKYIDNMMGHYNTFLVNNINLVEGKYKVRIEFDSNVFSLSNLNDIHKFESTEVALDYNAIAEEVDKEDIGNYIGITSDMMRDSIVDNTLNIEYDKTFSNSWYDYASKKVLVKPDEEYLINFDAVSQNVSNRHMKVVFIDKDDKVINTTYINDIEDKYKSTWNSYEQIVKAPTGAKYMQFHILCQGSKVSNGFVKIKNYTIIPYKDLITFDNMMIFEGNDFENFFKSDIEKNEIKYSRLDSMKREFQLTNSNRNTVLLNYCESPNPLWEISLGSFKERGTMTLNGVTTGIVTDESGKGKIEVILRKVYYGSFMLIGVGIIIFVVLYKKSKR</sequence>
<protein>
    <submittedName>
        <fullName evidence="2">Uncharacterized protein</fullName>
    </submittedName>
</protein>
<feature type="transmembrane region" description="Helical" evidence="1">
    <location>
        <begin position="361"/>
        <end position="379"/>
    </location>
</feature>
<keyword evidence="1" id="KW-1133">Transmembrane helix</keyword>
<dbReference type="HOGENOM" id="CLU_249904_0_0_9"/>
<dbReference type="OrthoDB" id="2348595at2"/>
<dbReference type="Gene3D" id="2.60.120.260">
    <property type="entry name" value="Galactose-binding domain-like"/>
    <property type="match status" value="1"/>
</dbReference>
<dbReference type="EMBL" id="CP002160">
    <property type="protein sequence ID" value="ADL50735.1"/>
    <property type="molecule type" value="Genomic_DNA"/>
</dbReference>
<feature type="transmembrane region" description="Helical" evidence="1">
    <location>
        <begin position="224"/>
        <end position="245"/>
    </location>
</feature>
<reference evidence="2 3" key="1">
    <citation type="submission" date="2010-08" db="EMBL/GenBank/DDBJ databases">
        <title>Complete sequence of Clostridium cellulovorans 743B.</title>
        <authorList>
            <consortium name="US DOE Joint Genome Institute"/>
            <person name="Lucas S."/>
            <person name="Copeland A."/>
            <person name="Lapidus A."/>
            <person name="Cheng J.-F."/>
            <person name="Bruce D."/>
            <person name="Goodwin L."/>
            <person name="Pitluck S."/>
            <person name="Chertkov O."/>
            <person name="Detter J.C."/>
            <person name="Han C."/>
            <person name="Tapia R."/>
            <person name="Land M."/>
            <person name="Hauser L."/>
            <person name="Chang Y.-J."/>
            <person name="Jeffries C."/>
            <person name="Kyrpides N."/>
            <person name="Ivanova N."/>
            <person name="Mikhailova N."/>
            <person name="Hemme C.L."/>
            <person name="Woyke T."/>
        </authorList>
    </citation>
    <scope>NUCLEOTIDE SEQUENCE [LARGE SCALE GENOMIC DNA]</scope>
    <source>
        <strain evidence="3">ATCC 35296 / DSM 3052 / OCM 3 / 743B</strain>
    </source>
</reference>
<feature type="transmembrane region" description="Helical" evidence="1">
    <location>
        <begin position="266"/>
        <end position="285"/>
    </location>
</feature>
<feature type="transmembrane region" description="Helical" evidence="1">
    <location>
        <begin position="96"/>
        <end position="121"/>
    </location>
</feature>
<dbReference type="Proteomes" id="UP000002730">
    <property type="component" value="Chromosome"/>
</dbReference>
<evidence type="ECO:0000313" key="3">
    <source>
        <dbReference type="Proteomes" id="UP000002730"/>
    </source>
</evidence>
<keyword evidence="1" id="KW-0472">Membrane</keyword>
<feature type="transmembrane region" description="Helical" evidence="1">
    <location>
        <begin position="201"/>
        <end position="218"/>
    </location>
</feature>
<evidence type="ECO:0000313" key="2">
    <source>
        <dbReference type="EMBL" id="ADL50735.1"/>
    </source>
</evidence>
<feature type="transmembrane region" description="Helical" evidence="1">
    <location>
        <begin position="408"/>
        <end position="427"/>
    </location>
</feature>
<feature type="transmembrane region" description="Helical" evidence="1">
    <location>
        <begin position="161"/>
        <end position="181"/>
    </location>
</feature>
<keyword evidence="1" id="KW-0812">Transmembrane</keyword>
<dbReference type="STRING" id="573061.Clocel_0969"/>
<feature type="transmembrane region" description="Helical" evidence="1">
    <location>
        <begin position="1452"/>
        <end position="1471"/>
    </location>
</feature>
<gene>
    <name evidence="2" type="ordered locus">Clocel_0969</name>
</gene>
<proteinExistence type="predicted"/>